<evidence type="ECO:0000259" key="6">
    <source>
        <dbReference type="Pfam" id="PF08541"/>
    </source>
</evidence>
<dbReference type="GO" id="GO:0016020">
    <property type="term" value="C:membrane"/>
    <property type="evidence" value="ECO:0007669"/>
    <property type="project" value="InterPro"/>
</dbReference>
<reference evidence="7" key="1">
    <citation type="submission" date="2020-12" db="EMBL/GenBank/DDBJ databases">
        <authorList>
            <person name="Iha C."/>
        </authorList>
    </citation>
    <scope>NUCLEOTIDE SEQUENCE</scope>
</reference>
<evidence type="ECO:0000256" key="1">
    <source>
        <dbReference type="ARBA" id="ARBA00005531"/>
    </source>
</evidence>
<evidence type="ECO:0000259" key="5">
    <source>
        <dbReference type="Pfam" id="PF08392"/>
    </source>
</evidence>
<dbReference type="GO" id="GO:0006633">
    <property type="term" value="P:fatty acid biosynthetic process"/>
    <property type="evidence" value="ECO:0007669"/>
    <property type="project" value="InterPro"/>
</dbReference>
<name>A0A8S1IL24_9CHLO</name>
<evidence type="ECO:0000313" key="8">
    <source>
        <dbReference type="Proteomes" id="UP000708148"/>
    </source>
</evidence>
<evidence type="ECO:0000256" key="2">
    <source>
        <dbReference type="ARBA" id="ARBA00022679"/>
    </source>
</evidence>
<keyword evidence="3" id="KW-0012">Acyltransferase</keyword>
<dbReference type="InterPro" id="IPR013601">
    <property type="entry name" value="FAE1_typ3_polyketide_synth"/>
</dbReference>
<gene>
    <name evidence="7" type="ORF">OSTQU699_LOCUS942</name>
</gene>
<evidence type="ECO:0000256" key="4">
    <source>
        <dbReference type="SAM" id="Phobius"/>
    </source>
</evidence>
<feature type="transmembrane region" description="Helical" evidence="4">
    <location>
        <begin position="62"/>
        <end position="89"/>
    </location>
</feature>
<dbReference type="Pfam" id="PF08541">
    <property type="entry name" value="ACP_syn_III_C"/>
    <property type="match status" value="1"/>
</dbReference>
<keyword evidence="2 3" id="KW-0808">Transferase</keyword>
<keyword evidence="4" id="KW-1133">Transmembrane helix</keyword>
<comment type="caution">
    <text evidence="7">The sequence shown here is derived from an EMBL/GenBank/DDBJ whole genome shotgun (WGS) entry which is preliminary data.</text>
</comment>
<evidence type="ECO:0000313" key="7">
    <source>
        <dbReference type="EMBL" id="CAD7695581.1"/>
    </source>
</evidence>
<dbReference type="InterPro" id="IPR016039">
    <property type="entry name" value="Thiolase-like"/>
</dbReference>
<evidence type="ECO:0000256" key="3">
    <source>
        <dbReference type="PIRNR" id="PIRNR036417"/>
    </source>
</evidence>
<dbReference type="PIRSF" id="PIRSF036417">
    <property type="entry name" value="3-ktacl-CoA_syn"/>
    <property type="match status" value="1"/>
</dbReference>
<dbReference type="CDD" id="cd00831">
    <property type="entry name" value="CHS_like"/>
    <property type="match status" value="1"/>
</dbReference>
<dbReference type="SUPFAM" id="SSF53901">
    <property type="entry name" value="Thiolase-like"/>
    <property type="match status" value="2"/>
</dbReference>
<dbReference type="AlphaFoldDB" id="A0A8S1IL24"/>
<dbReference type="InterPro" id="IPR013747">
    <property type="entry name" value="ACP_syn_III_C"/>
</dbReference>
<dbReference type="EC" id="2.3.1.-" evidence="3"/>
<dbReference type="InterPro" id="IPR012392">
    <property type="entry name" value="3-ktacl-CoA_syn"/>
</dbReference>
<proteinExistence type="inferred from homology"/>
<sequence>MAEQEQPVPEFPSQRLAKTLQASAAIAKPALAALGGALIFANAKHRIGDGSSRAAMYDNLEAFRAWTLAVDGTTLAIVLLTVTLLYLLFSKRSSSAYIVDFTVYKPPENLKCSHALFHEESVASGKFTKDSLEFQSRLIARSGLGDETYLPPGLHTTPLDITMDTARQEAEMVMFGAVGDVLERTGIKPRDVGILIVNCSLFNPTPSLSAMIINHFKMRSDIRSYNLSGMGCSAGMISVSLANELLKVYPNQYVVIVSTENITQNWYFGNERSMLIPNVLFRMGGAAIVMTNKDSERHRAKYKLNHVIRDHLGADDDAFRCVYQKPDATGEVGVELKKNLVKIAGKALQRNLSRLAPLVLPPSEMSLFAMNWIAQKVVGMKVRTYVPDFKTAFDHFCLHAGGRGVIEGLEKQLGLPKDKVEPNFQTLEWYGNTSSATVWYSLAYAETVQSVRKGDVVWQVGFGSGFKCNSAVWTALRNIDFVHEAWRHRRPGASGKKSA</sequence>
<feature type="domain" description="Beta-ketoacyl-[acyl-carrier-protein] synthase III C-terminal" evidence="6">
    <location>
        <begin position="393"/>
        <end position="474"/>
    </location>
</feature>
<feature type="transmembrane region" description="Helical" evidence="4">
    <location>
        <begin position="20"/>
        <end position="41"/>
    </location>
</feature>
<dbReference type="OrthoDB" id="329835at2759"/>
<comment type="similarity">
    <text evidence="1 3">Belongs to the thiolase-like superfamily. Chalcone/stilbene synthases family.</text>
</comment>
<dbReference type="Proteomes" id="UP000708148">
    <property type="component" value="Unassembled WGS sequence"/>
</dbReference>
<accession>A0A8S1IL24</accession>
<keyword evidence="4" id="KW-0472">Membrane</keyword>
<dbReference type="Pfam" id="PF08392">
    <property type="entry name" value="FAE1_CUT1_RppA"/>
    <property type="match status" value="1"/>
</dbReference>
<dbReference type="GO" id="GO:0016747">
    <property type="term" value="F:acyltransferase activity, transferring groups other than amino-acyl groups"/>
    <property type="evidence" value="ECO:0007669"/>
    <property type="project" value="InterPro"/>
</dbReference>
<keyword evidence="4" id="KW-0812">Transmembrane</keyword>
<organism evidence="7 8">
    <name type="scientific">Ostreobium quekettii</name>
    <dbReference type="NCBI Taxonomy" id="121088"/>
    <lineage>
        <taxon>Eukaryota</taxon>
        <taxon>Viridiplantae</taxon>
        <taxon>Chlorophyta</taxon>
        <taxon>core chlorophytes</taxon>
        <taxon>Ulvophyceae</taxon>
        <taxon>TCBD clade</taxon>
        <taxon>Bryopsidales</taxon>
        <taxon>Ostreobineae</taxon>
        <taxon>Ostreobiaceae</taxon>
        <taxon>Ostreobium</taxon>
    </lineage>
</organism>
<protein>
    <recommendedName>
        <fullName evidence="3">3-ketoacyl-CoA synthase</fullName>
        <ecNumber evidence="3">2.3.1.-</ecNumber>
    </recommendedName>
</protein>
<keyword evidence="8" id="KW-1185">Reference proteome</keyword>
<feature type="domain" description="FAE" evidence="5">
    <location>
        <begin position="90"/>
        <end position="376"/>
    </location>
</feature>
<dbReference type="PANTHER" id="PTHR31561">
    <property type="entry name" value="3-KETOACYL-COA SYNTHASE"/>
    <property type="match status" value="1"/>
</dbReference>
<dbReference type="EMBL" id="CAJHUC010000362">
    <property type="protein sequence ID" value="CAD7695581.1"/>
    <property type="molecule type" value="Genomic_DNA"/>
</dbReference>
<dbReference type="Gene3D" id="3.40.47.10">
    <property type="match status" value="1"/>
</dbReference>
<comment type="pathway">
    <text evidence="3">Lipid metabolism; fatty acid biosynthesis.</text>
</comment>